<name>A0ABQ9AS54_9ROSI</name>
<proteinExistence type="predicted"/>
<feature type="signal peptide" evidence="2">
    <location>
        <begin position="1"/>
        <end position="24"/>
    </location>
</feature>
<keyword evidence="2" id="KW-0732">Signal</keyword>
<dbReference type="Pfam" id="PF02298">
    <property type="entry name" value="Cu_bind_like"/>
    <property type="match status" value="1"/>
</dbReference>
<feature type="domain" description="Phytocyanin" evidence="3">
    <location>
        <begin position="26"/>
        <end position="130"/>
    </location>
</feature>
<dbReference type="InterPro" id="IPR039391">
    <property type="entry name" value="Phytocyanin-like"/>
</dbReference>
<sequence>MARGYGMALLAAISVAYLIHSSSAQTTFTVGNTTGWTVPPTGAAFYSTWAANTTIKVGDILVFNFATNIHDVVTVTKGRLRCLHRKQSHIFRHPTPPVRITINASGDHYFFCSIANHCSSGQKLMISASDASSSPGPQPTAAPAPKPSTPYSIF</sequence>
<dbReference type="Proteomes" id="UP001141253">
    <property type="component" value="Chromosome 18"/>
</dbReference>
<dbReference type="EMBL" id="JAPFFI010000017">
    <property type="protein sequence ID" value="KAJ6355092.1"/>
    <property type="molecule type" value="Genomic_DNA"/>
</dbReference>
<keyword evidence="5" id="KW-1185">Reference proteome</keyword>
<evidence type="ECO:0000313" key="4">
    <source>
        <dbReference type="EMBL" id="KAJ6355092.1"/>
    </source>
</evidence>
<protein>
    <recommendedName>
        <fullName evidence="3">Phytocyanin domain-containing protein</fullName>
    </recommendedName>
</protein>
<accession>A0ABQ9AS54</accession>
<dbReference type="PROSITE" id="PS51485">
    <property type="entry name" value="PHYTOCYANIN"/>
    <property type="match status" value="1"/>
</dbReference>
<dbReference type="PANTHER" id="PTHR33021">
    <property type="entry name" value="BLUE COPPER PROTEIN"/>
    <property type="match status" value="1"/>
</dbReference>
<feature type="chain" id="PRO_5046693330" description="Phytocyanin domain-containing protein" evidence="2">
    <location>
        <begin position="25"/>
        <end position="154"/>
    </location>
</feature>
<comment type="caution">
    <text evidence="4">The sequence shown here is derived from an EMBL/GenBank/DDBJ whole genome shotgun (WGS) entry which is preliminary data.</text>
</comment>
<dbReference type="InterPro" id="IPR008972">
    <property type="entry name" value="Cupredoxin"/>
</dbReference>
<feature type="region of interest" description="Disordered" evidence="1">
    <location>
        <begin position="128"/>
        <end position="154"/>
    </location>
</feature>
<dbReference type="PANTHER" id="PTHR33021:SF368">
    <property type="entry name" value="PHYTOCYANIN DOMAIN-CONTAINING PROTEIN"/>
    <property type="match status" value="1"/>
</dbReference>
<feature type="compositionally biased region" description="Pro residues" evidence="1">
    <location>
        <begin position="136"/>
        <end position="148"/>
    </location>
</feature>
<evidence type="ECO:0000256" key="2">
    <source>
        <dbReference type="SAM" id="SignalP"/>
    </source>
</evidence>
<organism evidence="4 5">
    <name type="scientific">Salix suchowensis</name>
    <dbReference type="NCBI Taxonomy" id="1278906"/>
    <lineage>
        <taxon>Eukaryota</taxon>
        <taxon>Viridiplantae</taxon>
        <taxon>Streptophyta</taxon>
        <taxon>Embryophyta</taxon>
        <taxon>Tracheophyta</taxon>
        <taxon>Spermatophyta</taxon>
        <taxon>Magnoliopsida</taxon>
        <taxon>eudicotyledons</taxon>
        <taxon>Gunneridae</taxon>
        <taxon>Pentapetalae</taxon>
        <taxon>rosids</taxon>
        <taxon>fabids</taxon>
        <taxon>Malpighiales</taxon>
        <taxon>Salicaceae</taxon>
        <taxon>Saliceae</taxon>
        <taxon>Salix</taxon>
    </lineage>
</organism>
<evidence type="ECO:0000256" key="1">
    <source>
        <dbReference type="SAM" id="MobiDB-lite"/>
    </source>
</evidence>
<reference evidence="4" key="2">
    <citation type="journal article" date="2023" name="Int. J. Mol. Sci.">
        <title>De Novo Assembly and Annotation of 11 Diverse Shrub Willow (Salix) Genomes Reveals Novel Gene Organization in Sex-Linked Regions.</title>
        <authorList>
            <person name="Hyden B."/>
            <person name="Feng K."/>
            <person name="Yates T.B."/>
            <person name="Jawdy S."/>
            <person name="Cereghino C."/>
            <person name="Smart L.B."/>
            <person name="Muchero W."/>
        </authorList>
    </citation>
    <scope>NUCLEOTIDE SEQUENCE</scope>
    <source>
        <tissue evidence="4">Shoot tip</tissue>
    </source>
</reference>
<evidence type="ECO:0000313" key="5">
    <source>
        <dbReference type="Proteomes" id="UP001141253"/>
    </source>
</evidence>
<dbReference type="SUPFAM" id="SSF49503">
    <property type="entry name" value="Cupredoxins"/>
    <property type="match status" value="1"/>
</dbReference>
<evidence type="ECO:0000259" key="3">
    <source>
        <dbReference type="PROSITE" id="PS51485"/>
    </source>
</evidence>
<dbReference type="Gene3D" id="2.60.40.420">
    <property type="entry name" value="Cupredoxins - blue copper proteins"/>
    <property type="match status" value="1"/>
</dbReference>
<reference evidence="4" key="1">
    <citation type="submission" date="2022-10" db="EMBL/GenBank/DDBJ databases">
        <authorList>
            <person name="Hyden B.L."/>
            <person name="Feng K."/>
            <person name="Yates T."/>
            <person name="Jawdy S."/>
            <person name="Smart L.B."/>
            <person name="Muchero W."/>
        </authorList>
    </citation>
    <scope>NUCLEOTIDE SEQUENCE</scope>
    <source>
        <tissue evidence="4">Shoot tip</tissue>
    </source>
</reference>
<dbReference type="InterPro" id="IPR003245">
    <property type="entry name" value="Phytocyanin_dom"/>
</dbReference>
<gene>
    <name evidence="4" type="ORF">OIU77_005644</name>
</gene>